<dbReference type="OrthoDB" id="1726347at2759"/>
<feature type="compositionally biased region" description="Polar residues" evidence="1">
    <location>
        <begin position="159"/>
        <end position="172"/>
    </location>
</feature>
<organism evidence="3 4">
    <name type="scientific">Handroanthus impetiginosus</name>
    <dbReference type="NCBI Taxonomy" id="429701"/>
    <lineage>
        <taxon>Eukaryota</taxon>
        <taxon>Viridiplantae</taxon>
        <taxon>Streptophyta</taxon>
        <taxon>Embryophyta</taxon>
        <taxon>Tracheophyta</taxon>
        <taxon>Spermatophyta</taxon>
        <taxon>Magnoliopsida</taxon>
        <taxon>eudicotyledons</taxon>
        <taxon>Gunneridae</taxon>
        <taxon>Pentapetalae</taxon>
        <taxon>asterids</taxon>
        <taxon>lamiids</taxon>
        <taxon>Lamiales</taxon>
        <taxon>Bignoniaceae</taxon>
        <taxon>Crescentiina</taxon>
        <taxon>Tabebuia alliance</taxon>
        <taxon>Handroanthus</taxon>
    </lineage>
</organism>
<evidence type="ECO:0000313" key="3">
    <source>
        <dbReference type="EMBL" id="PIN06077.1"/>
    </source>
</evidence>
<comment type="caution">
    <text evidence="3">The sequence shown here is derived from an EMBL/GenBank/DDBJ whole genome shotgun (WGS) entry which is preliminary data.</text>
</comment>
<dbReference type="PANTHER" id="PTHR33179:SF29">
    <property type="entry name" value="OS06G0666400 PROTEIN"/>
    <property type="match status" value="1"/>
</dbReference>
<proteinExistence type="predicted"/>
<feature type="compositionally biased region" description="Polar residues" evidence="1">
    <location>
        <begin position="36"/>
        <end position="48"/>
    </location>
</feature>
<evidence type="ECO:0000259" key="2">
    <source>
        <dbReference type="Pfam" id="PF05678"/>
    </source>
</evidence>
<evidence type="ECO:0000256" key="1">
    <source>
        <dbReference type="SAM" id="MobiDB-lite"/>
    </source>
</evidence>
<accession>A0A2G9GL96</accession>
<reference evidence="4" key="1">
    <citation type="journal article" date="2018" name="Gigascience">
        <title>Genome assembly of the Pink Ipe (Handroanthus impetiginosus, Bignoniaceae), a highly valued, ecologically keystone Neotropical timber forest tree.</title>
        <authorList>
            <person name="Silva-Junior O.B."/>
            <person name="Grattapaglia D."/>
            <person name="Novaes E."/>
            <person name="Collevatti R.G."/>
        </authorList>
    </citation>
    <scope>NUCLEOTIDE SEQUENCE [LARGE SCALE GENOMIC DNA]</scope>
    <source>
        <strain evidence="4">cv. UFG-1</strain>
    </source>
</reference>
<dbReference type="Proteomes" id="UP000231279">
    <property type="component" value="Unassembled WGS sequence"/>
</dbReference>
<feature type="region of interest" description="Disordered" evidence="1">
    <location>
        <begin position="36"/>
        <end position="66"/>
    </location>
</feature>
<evidence type="ECO:0000313" key="4">
    <source>
        <dbReference type="Proteomes" id="UP000231279"/>
    </source>
</evidence>
<dbReference type="InterPro" id="IPR039609">
    <property type="entry name" value="VQ_15/22"/>
</dbReference>
<dbReference type="Pfam" id="PF05678">
    <property type="entry name" value="VQ"/>
    <property type="match status" value="1"/>
</dbReference>
<feature type="region of interest" description="Disordered" evidence="1">
    <location>
        <begin position="92"/>
        <end position="112"/>
    </location>
</feature>
<dbReference type="EMBL" id="NKXS01004537">
    <property type="protein sequence ID" value="PIN06077.1"/>
    <property type="molecule type" value="Genomic_DNA"/>
</dbReference>
<dbReference type="STRING" id="429701.A0A2G9GL96"/>
<dbReference type="AlphaFoldDB" id="A0A2G9GL96"/>
<name>A0A2G9GL96_9LAMI</name>
<feature type="region of interest" description="Disordered" evidence="1">
    <location>
        <begin position="144"/>
        <end position="172"/>
    </location>
</feature>
<dbReference type="PANTHER" id="PTHR33179">
    <property type="entry name" value="VQ MOTIF-CONTAINING PROTEIN"/>
    <property type="match status" value="1"/>
</dbReference>
<dbReference type="InterPro" id="IPR008889">
    <property type="entry name" value="VQ"/>
</dbReference>
<sequence>MAISQTMSNPSDWMFQSYQNTFSNINQAETSPTIGTTSASRYNNNLSPGQGRISKPVRRRSRVSSRTPTTVLNTDAANFRAMVQHFTGAPTAPFSAMSRPPSVGATAPTTTTAAAPASGFHVQYPNQLQQQQQHQHQHIFMIDNMQRDGGGGGAAPPETSANENPNYSNYMF</sequence>
<protein>
    <recommendedName>
        <fullName evidence="2">VQ domain-containing protein</fullName>
    </recommendedName>
</protein>
<feature type="domain" description="VQ" evidence="2">
    <location>
        <begin position="67"/>
        <end position="93"/>
    </location>
</feature>
<gene>
    <name evidence="3" type="ORF">CDL12_21383</name>
</gene>
<keyword evidence="4" id="KW-1185">Reference proteome</keyword>